<feature type="chain" id="PRO_5011711439" evidence="1">
    <location>
        <begin position="28"/>
        <end position="159"/>
    </location>
</feature>
<evidence type="ECO:0000313" key="4">
    <source>
        <dbReference type="Proteomes" id="UP000199138"/>
    </source>
</evidence>
<feature type="domain" description="PrcB C-terminal" evidence="2">
    <location>
        <begin position="92"/>
        <end position="147"/>
    </location>
</feature>
<dbReference type="AlphaFoldDB" id="A0A1I7IQ41"/>
<organism evidence="3 4">
    <name type="scientific">Pustulibacterium marinum</name>
    <dbReference type="NCBI Taxonomy" id="1224947"/>
    <lineage>
        <taxon>Bacteria</taxon>
        <taxon>Pseudomonadati</taxon>
        <taxon>Bacteroidota</taxon>
        <taxon>Flavobacteriia</taxon>
        <taxon>Flavobacteriales</taxon>
        <taxon>Flavobacteriaceae</taxon>
        <taxon>Pustulibacterium</taxon>
    </lineage>
</organism>
<reference evidence="4" key="1">
    <citation type="submission" date="2016-10" db="EMBL/GenBank/DDBJ databases">
        <authorList>
            <person name="Varghese N."/>
            <person name="Submissions S."/>
        </authorList>
    </citation>
    <scope>NUCLEOTIDE SEQUENCE [LARGE SCALE GENOMIC DNA]</scope>
    <source>
        <strain evidence="4">CGMCC 1.12333</strain>
    </source>
</reference>
<dbReference type="OrthoDB" id="1377159at2"/>
<proteinExistence type="predicted"/>
<dbReference type="PROSITE" id="PS51257">
    <property type="entry name" value="PROKAR_LIPOPROTEIN"/>
    <property type="match status" value="1"/>
</dbReference>
<name>A0A1I7IQ41_9FLAO</name>
<dbReference type="InterPro" id="IPR025748">
    <property type="entry name" value="PrcB_C_dom"/>
</dbReference>
<dbReference type="Proteomes" id="UP000199138">
    <property type="component" value="Unassembled WGS sequence"/>
</dbReference>
<dbReference type="EMBL" id="FPBK01000019">
    <property type="protein sequence ID" value="SFU75040.1"/>
    <property type="molecule type" value="Genomic_DNA"/>
</dbReference>
<gene>
    <name evidence="3" type="ORF">SAMN05216480_11925</name>
</gene>
<accession>A0A1I7IQ41</accession>
<evidence type="ECO:0000313" key="3">
    <source>
        <dbReference type="EMBL" id="SFU75040.1"/>
    </source>
</evidence>
<feature type="signal peptide" evidence="1">
    <location>
        <begin position="1"/>
        <end position="27"/>
    </location>
</feature>
<keyword evidence="1" id="KW-0732">Signal</keyword>
<evidence type="ECO:0000259" key="2">
    <source>
        <dbReference type="Pfam" id="PF14343"/>
    </source>
</evidence>
<protein>
    <submittedName>
        <fullName evidence="3">PrcB C-terminal</fullName>
    </submittedName>
</protein>
<dbReference type="STRING" id="1224947.SAMN05216480_11925"/>
<sequence length="159" mass="17458">MKLSMKKLLSTLSILSFLIFMSCDSTEKVVAASKKQEPTWEVLLQKSHGGPEDAKIIVAKEPSIVEEFYAQINTNVSPGYEIPALDYSKEMLLILCMGQRSTGGYAINVTDIEETTSMIKVTVAETSPEPGGLVTTALTSPFTIVKTKYSDKKVVFNKK</sequence>
<keyword evidence="4" id="KW-1185">Reference proteome</keyword>
<evidence type="ECO:0000256" key="1">
    <source>
        <dbReference type="SAM" id="SignalP"/>
    </source>
</evidence>
<dbReference type="Pfam" id="PF14343">
    <property type="entry name" value="PrcB_C"/>
    <property type="match status" value="1"/>
</dbReference>